<feature type="domain" description="HTH psq-type" evidence="2">
    <location>
        <begin position="1"/>
        <end position="47"/>
    </location>
</feature>
<keyword evidence="1" id="KW-0539">Nucleus</keyword>
<evidence type="ECO:0000313" key="3">
    <source>
        <dbReference type="EMBL" id="KAH3793434.1"/>
    </source>
</evidence>
<keyword evidence="1" id="KW-0238">DNA-binding</keyword>
<evidence type="ECO:0000313" key="4">
    <source>
        <dbReference type="Proteomes" id="UP000828390"/>
    </source>
</evidence>
<dbReference type="GO" id="GO:0005634">
    <property type="term" value="C:nucleus"/>
    <property type="evidence" value="ECO:0007669"/>
    <property type="project" value="UniProtKB-SubCell"/>
</dbReference>
<dbReference type="EMBL" id="JAIWYP010000007">
    <property type="protein sequence ID" value="KAH3793434.1"/>
    <property type="molecule type" value="Genomic_DNA"/>
</dbReference>
<dbReference type="InterPro" id="IPR009057">
    <property type="entry name" value="Homeodomain-like_sf"/>
</dbReference>
<dbReference type="GO" id="GO:0003677">
    <property type="term" value="F:DNA binding"/>
    <property type="evidence" value="ECO:0007669"/>
    <property type="project" value="UniProtKB-UniRule"/>
</dbReference>
<proteinExistence type="predicted"/>
<comment type="caution">
    <text evidence="3">The sequence shown here is derived from an EMBL/GenBank/DDBJ whole genome shotgun (WGS) entry which is preliminary data.</text>
</comment>
<name>A0A9D4F6T6_DREPO</name>
<feature type="DNA-binding region" description="H-T-H motif" evidence="1">
    <location>
        <begin position="23"/>
        <end position="43"/>
    </location>
</feature>
<evidence type="ECO:0000256" key="1">
    <source>
        <dbReference type="PROSITE-ProRule" id="PRU00320"/>
    </source>
</evidence>
<gene>
    <name evidence="3" type="ORF">DPMN_146943</name>
</gene>
<dbReference type="PROSITE" id="PS50960">
    <property type="entry name" value="HTH_PSQ"/>
    <property type="match status" value="1"/>
</dbReference>
<reference evidence="3" key="1">
    <citation type="journal article" date="2019" name="bioRxiv">
        <title>The Genome of the Zebra Mussel, Dreissena polymorpha: A Resource for Invasive Species Research.</title>
        <authorList>
            <person name="McCartney M.A."/>
            <person name="Auch B."/>
            <person name="Kono T."/>
            <person name="Mallez S."/>
            <person name="Zhang Y."/>
            <person name="Obille A."/>
            <person name="Becker A."/>
            <person name="Abrahante J.E."/>
            <person name="Garbe J."/>
            <person name="Badalamenti J.P."/>
            <person name="Herman A."/>
            <person name="Mangelson H."/>
            <person name="Liachko I."/>
            <person name="Sullivan S."/>
            <person name="Sone E.D."/>
            <person name="Koren S."/>
            <person name="Silverstein K.A.T."/>
            <person name="Beckman K.B."/>
            <person name="Gohl D.M."/>
        </authorList>
    </citation>
    <scope>NUCLEOTIDE SEQUENCE</scope>
    <source>
        <strain evidence="3">Duluth1</strain>
        <tissue evidence="3">Whole animal</tissue>
    </source>
</reference>
<dbReference type="AlphaFoldDB" id="A0A9D4F6T6"/>
<dbReference type="Proteomes" id="UP000828390">
    <property type="component" value="Unassembled WGS sequence"/>
</dbReference>
<sequence length="140" mass="15668">MQSREKTQMQRAVSAVRQHKMKIRVAAREFNVPRSTLSDHVHGRVGETRTGPVSLLNDEEEGAHVSYLLYMADHGFPMTRNRTPVYIREIIKQGGVREWAVRRMVPKIVCAPPGTSGTDAREFGSGTFLNVEGGCHIPIL</sequence>
<organism evidence="3 4">
    <name type="scientific">Dreissena polymorpha</name>
    <name type="common">Zebra mussel</name>
    <name type="synonym">Mytilus polymorpha</name>
    <dbReference type="NCBI Taxonomy" id="45954"/>
    <lineage>
        <taxon>Eukaryota</taxon>
        <taxon>Metazoa</taxon>
        <taxon>Spiralia</taxon>
        <taxon>Lophotrochozoa</taxon>
        <taxon>Mollusca</taxon>
        <taxon>Bivalvia</taxon>
        <taxon>Autobranchia</taxon>
        <taxon>Heteroconchia</taxon>
        <taxon>Euheterodonta</taxon>
        <taxon>Imparidentia</taxon>
        <taxon>Neoheterodontei</taxon>
        <taxon>Myida</taxon>
        <taxon>Dreissenoidea</taxon>
        <taxon>Dreissenidae</taxon>
        <taxon>Dreissena</taxon>
    </lineage>
</organism>
<dbReference type="Pfam" id="PF05225">
    <property type="entry name" value="HTH_psq"/>
    <property type="match status" value="1"/>
</dbReference>
<dbReference type="SUPFAM" id="SSF46689">
    <property type="entry name" value="Homeodomain-like"/>
    <property type="match status" value="1"/>
</dbReference>
<accession>A0A9D4F6T6</accession>
<reference evidence="3" key="2">
    <citation type="submission" date="2020-11" db="EMBL/GenBank/DDBJ databases">
        <authorList>
            <person name="McCartney M.A."/>
            <person name="Auch B."/>
            <person name="Kono T."/>
            <person name="Mallez S."/>
            <person name="Becker A."/>
            <person name="Gohl D.M."/>
            <person name="Silverstein K.A.T."/>
            <person name="Koren S."/>
            <person name="Bechman K.B."/>
            <person name="Herman A."/>
            <person name="Abrahante J.E."/>
            <person name="Garbe J."/>
        </authorList>
    </citation>
    <scope>NUCLEOTIDE SEQUENCE</scope>
    <source>
        <strain evidence="3">Duluth1</strain>
        <tissue evidence="3">Whole animal</tissue>
    </source>
</reference>
<comment type="subcellular location">
    <subcellularLocation>
        <location evidence="1">Nucleus</location>
    </subcellularLocation>
</comment>
<dbReference type="InterPro" id="IPR007889">
    <property type="entry name" value="HTH_Psq"/>
</dbReference>
<dbReference type="Gene3D" id="1.10.10.60">
    <property type="entry name" value="Homeodomain-like"/>
    <property type="match status" value="1"/>
</dbReference>
<evidence type="ECO:0000259" key="2">
    <source>
        <dbReference type="PROSITE" id="PS50960"/>
    </source>
</evidence>
<keyword evidence="4" id="KW-1185">Reference proteome</keyword>
<protein>
    <recommendedName>
        <fullName evidence="2">HTH psq-type domain-containing protein</fullName>
    </recommendedName>
</protein>